<sequence length="317" mass="34877">MDVGCNARVADEANANGVLPDVELELFLTRCVSVKIPDRSFLIDIGLVGFGCFTIVWCLMPVQGSWTAKVRKPDGSVQSFRVEDPSNDPDVIHEHLVSQLVPKTARELGLQRWRAESAGFYAKANTPAPPSTPSLESTTETEVTSDAASSVYQTVSHQAESTTDALVPADSSEQWHAFWLDREQRLTAAIANVEERQQDYLAGLGDSISVVRETSFVMQRSWLIVALLVSLGVMLIGTLWRALLPPLGFHFNGQPQNIAFAPSTTEGGLDTATTETAAMHFRASWVRVRQPFRVWSRRACGWLIVITSLVFAIGQFV</sequence>
<protein>
    <submittedName>
        <fullName evidence="2">Uncharacterized protein</fullName>
    </submittedName>
</protein>
<evidence type="ECO:0000256" key="1">
    <source>
        <dbReference type="SAM" id="Phobius"/>
    </source>
</evidence>
<keyword evidence="1" id="KW-0472">Membrane</keyword>
<name>A0ABY1Q698_9BACT</name>
<proteinExistence type="predicted"/>
<reference evidence="2 3" key="1">
    <citation type="submission" date="2017-05" db="EMBL/GenBank/DDBJ databases">
        <authorList>
            <person name="Varghese N."/>
            <person name="Submissions S."/>
        </authorList>
    </citation>
    <scope>NUCLEOTIDE SEQUENCE [LARGE SCALE GENOMIC DNA]</scope>
    <source>
        <strain evidence="2 3">DSM 25457</strain>
    </source>
</reference>
<comment type="caution">
    <text evidence="2">The sequence shown here is derived from an EMBL/GenBank/DDBJ whole genome shotgun (WGS) entry which is preliminary data.</text>
</comment>
<feature type="transmembrane region" description="Helical" evidence="1">
    <location>
        <begin position="41"/>
        <end position="62"/>
    </location>
</feature>
<keyword evidence="1" id="KW-0812">Transmembrane</keyword>
<feature type="transmembrane region" description="Helical" evidence="1">
    <location>
        <begin position="295"/>
        <end position="314"/>
    </location>
</feature>
<dbReference type="EMBL" id="FXUG01000007">
    <property type="protein sequence ID" value="SMP61111.1"/>
    <property type="molecule type" value="Genomic_DNA"/>
</dbReference>
<feature type="transmembrane region" description="Helical" evidence="1">
    <location>
        <begin position="222"/>
        <end position="243"/>
    </location>
</feature>
<keyword evidence="1" id="KW-1133">Transmembrane helix</keyword>
<accession>A0ABY1Q698</accession>
<gene>
    <name evidence="2" type="ORF">SAMN06265222_10750</name>
</gene>
<dbReference type="Proteomes" id="UP001158067">
    <property type="component" value="Unassembled WGS sequence"/>
</dbReference>
<organism evidence="2 3">
    <name type="scientific">Neorhodopirellula lusitana</name>
    <dbReference type="NCBI Taxonomy" id="445327"/>
    <lineage>
        <taxon>Bacteria</taxon>
        <taxon>Pseudomonadati</taxon>
        <taxon>Planctomycetota</taxon>
        <taxon>Planctomycetia</taxon>
        <taxon>Pirellulales</taxon>
        <taxon>Pirellulaceae</taxon>
        <taxon>Neorhodopirellula</taxon>
    </lineage>
</organism>
<keyword evidence="3" id="KW-1185">Reference proteome</keyword>
<evidence type="ECO:0000313" key="3">
    <source>
        <dbReference type="Proteomes" id="UP001158067"/>
    </source>
</evidence>
<evidence type="ECO:0000313" key="2">
    <source>
        <dbReference type="EMBL" id="SMP61111.1"/>
    </source>
</evidence>